<dbReference type="RefSeq" id="WP_029866164.1">
    <property type="nucleotide sequence ID" value="NZ_AWSQ01000001.1"/>
</dbReference>
<evidence type="ECO:0000313" key="8">
    <source>
        <dbReference type="EMBL" id="KFX71651.1"/>
    </source>
</evidence>
<keyword evidence="5" id="KW-0472">Membrane</keyword>
<accession>A0A0A1YQQ5</accession>
<dbReference type="GO" id="GO:0007165">
    <property type="term" value="P:signal transduction"/>
    <property type="evidence" value="ECO:0007669"/>
    <property type="project" value="InterPro"/>
</dbReference>
<dbReference type="InterPro" id="IPR043128">
    <property type="entry name" value="Rev_trsase/Diguanyl_cyclase"/>
</dbReference>
<evidence type="ECO:0000259" key="6">
    <source>
        <dbReference type="PROSITE" id="PS50885"/>
    </source>
</evidence>
<comment type="caution">
    <text evidence="8">The sequence shown here is derived from an EMBL/GenBank/DDBJ whole genome shotgun (WGS) entry which is preliminary data.</text>
</comment>
<dbReference type="GO" id="GO:0005886">
    <property type="term" value="C:plasma membrane"/>
    <property type="evidence" value="ECO:0007669"/>
    <property type="project" value="UniProtKB-SubCell"/>
</dbReference>
<dbReference type="InterPro" id="IPR000160">
    <property type="entry name" value="GGDEF_dom"/>
</dbReference>
<sequence length="437" mass="48695">MPARVLPASSLGRRLVLATLTFCALFTLVTVTVRTGSAWNGNLTAMTAELGLIDQVFQRTLSKAIWEMDRETLQTQLDSVAQAAPVGRVQLSIRRTGRAPEVLGRQRAERSPSPLVPSLQRMLTYEPYPGASETVGELIIEGDERVLWRRLLSDVASIVITQVIQSLLLAGLIMWMFNRSVTVHVRHIAQHLGELSPANLKQLLRIDRRASRRDELSLLEAGVNNLQGKLSDFLEQQRRDELDLAAHRDRLAELVEERTAELRAANSRLEELTRSDPLTGLANRRHFDEMKDVEFRRATRLGQPLSVLMCDVDFFKLYNDTYGHALGDRCLQVVADTLMKVFARAGELVARVGGEEFAVLLPGADLDQARKAAERLRQGLAAQAVVHATSPVAPHVTLSIGVAQFDPQTMDRFDLLLQCADQALYRAKSLGRDRIAE</sequence>
<evidence type="ECO:0000256" key="5">
    <source>
        <dbReference type="SAM" id="Phobius"/>
    </source>
</evidence>
<dbReference type="InterPro" id="IPR003660">
    <property type="entry name" value="HAMP_dom"/>
</dbReference>
<comment type="subcellular location">
    <subcellularLocation>
        <location evidence="2">Cell inner membrane</location>
    </subcellularLocation>
</comment>
<dbReference type="OrthoDB" id="9812260at2"/>
<dbReference type="EC" id="2.7.7.65" evidence="3"/>
<dbReference type="PROSITE" id="PS50887">
    <property type="entry name" value="GGDEF"/>
    <property type="match status" value="1"/>
</dbReference>
<gene>
    <name evidence="8" type="ORF">TMS3_0106930</name>
</gene>
<organism evidence="8 9">
    <name type="scientific">Pseudomonas taeanensis MS-3</name>
    <dbReference type="NCBI Taxonomy" id="1395571"/>
    <lineage>
        <taxon>Bacteria</taxon>
        <taxon>Pseudomonadati</taxon>
        <taxon>Pseudomonadota</taxon>
        <taxon>Gammaproteobacteria</taxon>
        <taxon>Pseudomonadales</taxon>
        <taxon>Pseudomonadaceae</taxon>
        <taxon>Pseudomonas</taxon>
    </lineage>
</organism>
<dbReference type="eggNOG" id="COG3706">
    <property type="taxonomic scope" value="Bacteria"/>
</dbReference>
<comment type="catalytic activity">
    <reaction evidence="4">
        <text>2 GTP = 3',3'-c-di-GMP + 2 diphosphate</text>
        <dbReference type="Rhea" id="RHEA:24898"/>
        <dbReference type="ChEBI" id="CHEBI:33019"/>
        <dbReference type="ChEBI" id="CHEBI:37565"/>
        <dbReference type="ChEBI" id="CHEBI:58805"/>
        <dbReference type="EC" id="2.7.7.65"/>
    </reaction>
</comment>
<feature type="domain" description="HAMP" evidence="6">
    <location>
        <begin position="179"/>
        <end position="235"/>
    </location>
</feature>
<dbReference type="SMART" id="SM00267">
    <property type="entry name" value="GGDEF"/>
    <property type="match status" value="1"/>
</dbReference>
<protein>
    <recommendedName>
        <fullName evidence="3">diguanylate cyclase</fullName>
        <ecNumber evidence="3">2.7.7.65</ecNumber>
    </recommendedName>
</protein>
<dbReference type="GO" id="GO:0052621">
    <property type="term" value="F:diguanylate cyclase activity"/>
    <property type="evidence" value="ECO:0007669"/>
    <property type="project" value="UniProtKB-EC"/>
</dbReference>
<evidence type="ECO:0000313" key="9">
    <source>
        <dbReference type="Proteomes" id="UP000030063"/>
    </source>
</evidence>
<reference evidence="8 9" key="1">
    <citation type="journal article" date="2014" name="Genome Announc.">
        <title>Draft Genome Sequence of Petroleum Oil-Degrading Marine Bacterium Pseudomonas taeanensis Strain MS-3, Isolated from a Crude Oil-Contaminated Seashore.</title>
        <authorList>
            <person name="Lee S.Y."/>
            <person name="Kim S.H."/>
            <person name="Lee D.G."/>
            <person name="Shin S."/>
            <person name="Yun S.H."/>
            <person name="Choi C.W."/>
            <person name="Chung Y.H."/>
            <person name="Choi J.S."/>
            <person name="Kahng H.Y."/>
            <person name="Kim S.I."/>
        </authorList>
    </citation>
    <scope>NUCLEOTIDE SEQUENCE [LARGE SCALE GENOMIC DNA]</scope>
    <source>
        <strain evidence="8 9">MS-3</strain>
    </source>
</reference>
<dbReference type="GO" id="GO:0043709">
    <property type="term" value="P:cell adhesion involved in single-species biofilm formation"/>
    <property type="evidence" value="ECO:0007669"/>
    <property type="project" value="TreeGrafter"/>
</dbReference>
<dbReference type="EMBL" id="AWSQ01000001">
    <property type="protein sequence ID" value="KFX71651.1"/>
    <property type="molecule type" value="Genomic_DNA"/>
</dbReference>
<dbReference type="FunFam" id="3.30.70.270:FF:000001">
    <property type="entry name" value="Diguanylate cyclase domain protein"/>
    <property type="match status" value="1"/>
</dbReference>
<dbReference type="STRING" id="1395571.TMS3_0106930"/>
<keyword evidence="5" id="KW-1133">Transmembrane helix</keyword>
<comment type="cofactor">
    <cofactor evidence="1">
        <name>Mg(2+)</name>
        <dbReference type="ChEBI" id="CHEBI:18420"/>
    </cofactor>
</comment>
<proteinExistence type="predicted"/>
<dbReference type="NCBIfam" id="TIGR00254">
    <property type="entry name" value="GGDEF"/>
    <property type="match status" value="1"/>
</dbReference>
<evidence type="ECO:0000256" key="2">
    <source>
        <dbReference type="ARBA" id="ARBA00004533"/>
    </source>
</evidence>
<dbReference type="Gene3D" id="6.10.340.10">
    <property type="match status" value="1"/>
</dbReference>
<dbReference type="CDD" id="cd01949">
    <property type="entry name" value="GGDEF"/>
    <property type="match status" value="1"/>
</dbReference>
<keyword evidence="5" id="KW-0812">Transmembrane</keyword>
<dbReference type="PROSITE" id="PS50885">
    <property type="entry name" value="HAMP"/>
    <property type="match status" value="1"/>
</dbReference>
<dbReference type="InterPro" id="IPR029787">
    <property type="entry name" value="Nucleotide_cyclase"/>
</dbReference>
<dbReference type="PANTHER" id="PTHR45138">
    <property type="entry name" value="REGULATORY COMPONENTS OF SENSORY TRANSDUCTION SYSTEM"/>
    <property type="match status" value="1"/>
</dbReference>
<keyword evidence="9" id="KW-1185">Reference proteome</keyword>
<dbReference type="Proteomes" id="UP000030063">
    <property type="component" value="Unassembled WGS sequence"/>
</dbReference>
<feature type="transmembrane region" description="Helical" evidence="5">
    <location>
        <begin position="155"/>
        <end position="177"/>
    </location>
</feature>
<evidence type="ECO:0000259" key="7">
    <source>
        <dbReference type="PROSITE" id="PS50887"/>
    </source>
</evidence>
<evidence type="ECO:0000256" key="3">
    <source>
        <dbReference type="ARBA" id="ARBA00012528"/>
    </source>
</evidence>
<dbReference type="GO" id="GO:1902201">
    <property type="term" value="P:negative regulation of bacterial-type flagellum-dependent cell motility"/>
    <property type="evidence" value="ECO:0007669"/>
    <property type="project" value="TreeGrafter"/>
</dbReference>
<feature type="domain" description="GGDEF" evidence="7">
    <location>
        <begin position="303"/>
        <end position="437"/>
    </location>
</feature>
<dbReference type="InterPro" id="IPR050469">
    <property type="entry name" value="Diguanylate_Cyclase"/>
</dbReference>
<feature type="transmembrane region" description="Helical" evidence="5">
    <location>
        <begin position="15"/>
        <end position="33"/>
    </location>
</feature>
<dbReference type="SUPFAM" id="SSF55073">
    <property type="entry name" value="Nucleotide cyclase"/>
    <property type="match status" value="1"/>
</dbReference>
<evidence type="ECO:0000256" key="1">
    <source>
        <dbReference type="ARBA" id="ARBA00001946"/>
    </source>
</evidence>
<dbReference type="Gene3D" id="3.30.70.270">
    <property type="match status" value="1"/>
</dbReference>
<dbReference type="Pfam" id="PF00990">
    <property type="entry name" value="GGDEF"/>
    <property type="match status" value="1"/>
</dbReference>
<dbReference type="AlphaFoldDB" id="A0A0A1YQQ5"/>
<dbReference type="PANTHER" id="PTHR45138:SF9">
    <property type="entry name" value="DIGUANYLATE CYCLASE DGCM-RELATED"/>
    <property type="match status" value="1"/>
</dbReference>
<evidence type="ECO:0000256" key="4">
    <source>
        <dbReference type="ARBA" id="ARBA00034247"/>
    </source>
</evidence>
<name>A0A0A1YQQ5_9PSED</name>